<reference evidence="6" key="1">
    <citation type="journal article" date="2014" name="Gene">
        <title>Genome-guided analysis of transformation efficiency and carbon dioxide assimilation by Moorella thermoacetica Y72.</title>
        <authorList>
            <person name="Tsukahara K."/>
            <person name="Kita A."/>
            <person name="Nakashimada Y."/>
            <person name="Hoshino T."/>
            <person name="Murakami K."/>
        </authorList>
    </citation>
    <scope>NUCLEOTIDE SEQUENCE [LARGE SCALE GENOMIC DNA]</scope>
    <source>
        <strain evidence="6">Y72</strain>
    </source>
</reference>
<sequence length="153" mass="16761">MLATGRKMAGEGELNIPGENKREKPGNGTPGNHERSKGRVAEDCIFCQIAAGKIPSEVVYQDDRVVAFKDIRPVAPVHILIIPRKHIPDLTAITPEDGDLIGYIHLVAVKLAREFGLADRGFRVVNNCKEEGGQAVFHLHFHLLGGRQLQILG</sequence>
<evidence type="ECO:0000256" key="2">
    <source>
        <dbReference type="PIRSR" id="PIRSR601310-3"/>
    </source>
</evidence>
<dbReference type="GO" id="GO:0016787">
    <property type="term" value="F:hydrolase activity"/>
    <property type="evidence" value="ECO:0007669"/>
    <property type="project" value="UniProtKB-KW"/>
</dbReference>
<keyword evidence="6" id="KW-0378">Hydrolase</keyword>
<dbReference type="InterPro" id="IPR011146">
    <property type="entry name" value="HIT-like"/>
</dbReference>
<proteinExistence type="predicted"/>
<dbReference type="PROSITE" id="PS51084">
    <property type="entry name" value="HIT_2"/>
    <property type="match status" value="1"/>
</dbReference>
<dbReference type="PROSITE" id="PS00892">
    <property type="entry name" value="HIT_1"/>
    <property type="match status" value="1"/>
</dbReference>
<evidence type="ECO:0000313" key="6">
    <source>
        <dbReference type="EMBL" id="GAF26318.1"/>
    </source>
</evidence>
<dbReference type="InterPro" id="IPR036265">
    <property type="entry name" value="HIT-like_sf"/>
</dbReference>
<feature type="region of interest" description="Disordered" evidence="4">
    <location>
        <begin position="1"/>
        <end position="36"/>
    </location>
</feature>
<dbReference type="Pfam" id="PF01230">
    <property type="entry name" value="HIT"/>
    <property type="match status" value="1"/>
</dbReference>
<evidence type="ECO:0000256" key="3">
    <source>
        <dbReference type="PROSITE-ProRule" id="PRU00464"/>
    </source>
</evidence>
<dbReference type="Proteomes" id="UP000063718">
    <property type="component" value="Unassembled WGS sequence"/>
</dbReference>
<dbReference type="InterPro" id="IPR019808">
    <property type="entry name" value="Histidine_triad_CS"/>
</dbReference>
<organism evidence="6">
    <name type="scientific">Moorella thermoacetica Y72</name>
    <dbReference type="NCBI Taxonomy" id="1325331"/>
    <lineage>
        <taxon>Bacteria</taxon>
        <taxon>Bacillati</taxon>
        <taxon>Bacillota</taxon>
        <taxon>Clostridia</taxon>
        <taxon>Neomoorellales</taxon>
        <taxon>Neomoorellaceae</taxon>
        <taxon>Neomoorella</taxon>
    </lineage>
</organism>
<accession>A0A0S6UFA9</accession>
<evidence type="ECO:0000256" key="1">
    <source>
        <dbReference type="PIRSR" id="PIRSR601310-1"/>
    </source>
</evidence>
<feature type="short sequence motif" description="Histidine triad motif" evidence="2 3">
    <location>
        <begin position="138"/>
        <end position="142"/>
    </location>
</feature>
<evidence type="ECO:0000259" key="5">
    <source>
        <dbReference type="PROSITE" id="PS51084"/>
    </source>
</evidence>
<dbReference type="SUPFAM" id="SSF54197">
    <property type="entry name" value="HIT-like"/>
    <property type="match status" value="1"/>
</dbReference>
<evidence type="ECO:0000256" key="4">
    <source>
        <dbReference type="SAM" id="MobiDB-lite"/>
    </source>
</evidence>
<dbReference type="AlphaFoldDB" id="A0A0S6UFA9"/>
<dbReference type="PRINTS" id="PR00332">
    <property type="entry name" value="HISTRIAD"/>
</dbReference>
<feature type="active site" description="Tele-AMP-histidine intermediate" evidence="1">
    <location>
        <position position="140"/>
    </location>
</feature>
<dbReference type="CDD" id="cd01276">
    <property type="entry name" value="PKCI_related"/>
    <property type="match status" value="1"/>
</dbReference>
<feature type="domain" description="HIT" evidence="5">
    <location>
        <begin position="45"/>
        <end position="153"/>
    </location>
</feature>
<dbReference type="PANTHER" id="PTHR23089">
    <property type="entry name" value="HISTIDINE TRIAD HIT PROTEIN"/>
    <property type="match status" value="1"/>
</dbReference>
<dbReference type="Gene3D" id="3.30.428.10">
    <property type="entry name" value="HIT-like"/>
    <property type="match status" value="1"/>
</dbReference>
<dbReference type="InterPro" id="IPR001310">
    <property type="entry name" value="Histidine_triad_HIT"/>
</dbReference>
<dbReference type="EMBL" id="DF238840">
    <property type="protein sequence ID" value="GAF26318.1"/>
    <property type="molecule type" value="Genomic_DNA"/>
</dbReference>
<protein>
    <submittedName>
        <fullName evidence="6">Diadenosine tetraphosphate (Ap4A) hydrolase and other HIT family hydrolases</fullName>
    </submittedName>
</protein>
<name>A0A0S6UFA9_NEOTH</name>
<gene>
    <name evidence="6" type="ORF">MTY_1657</name>
</gene>